<sequence length="38" mass="4643">MSDDKFLEFIGYKIIVNQLLQNYYKMVTFIDFMIDTMI</sequence>
<name>A0A223HXQ7_THETR</name>
<evidence type="ECO:0000313" key="1">
    <source>
        <dbReference type="EMBL" id="AST57258.1"/>
    </source>
</evidence>
<gene>
    <name evidence="1" type="ORF">Thert_01159</name>
</gene>
<protein>
    <submittedName>
        <fullName evidence="1">Uncharacterized protein</fullName>
    </submittedName>
</protein>
<organism evidence="1 2">
    <name type="scientific">Thermoanaerobacterium thermosaccharolyticum</name>
    <name type="common">Clostridium thermosaccharolyticum</name>
    <dbReference type="NCBI Taxonomy" id="1517"/>
    <lineage>
        <taxon>Bacteria</taxon>
        <taxon>Bacillati</taxon>
        <taxon>Bacillota</taxon>
        <taxon>Clostridia</taxon>
        <taxon>Thermoanaerobacterales</taxon>
        <taxon>Thermoanaerobacteraceae</taxon>
        <taxon>Thermoanaerobacterium</taxon>
    </lineage>
</organism>
<dbReference type="Proteomes" id="UP000214975">
    <property type="component" value="Chromosome"/>
</dbReference>
<evidence type="ECO:0000313" key="2">
    <source>
        <dbReference type="Proteomes" id="UP000214975"/>
    </source>
</evidence>
<reference evidence="1 2" key="1">
    <citation type="submission" date="2016-08" db="EMBL/GenBank/DDBJ databases">
        <title>A novel genetic cassette of butanologenic Thermoanaerobacterium thermosaccharolyticum that directly convert cellulose to butanol.</title>
        <authorList>
            <person name="Li T."/>
            <person name="He J."/>
        </authorList>
    </citation>
    <scope>NUCLEOTIDE SEQUENCE [LARGE SCALE GENOMIC DNA]</scope>
    <source>
        <strain evidence="1 2">TG57</strain>
    </source>
</reference>
<dbReference type="EMBL" id="CP016893">
    <property type="protein sequence ID" value="AST57258.1"/>
    <property type="molecule type" value="Genomic_DNA"/>
</dbReference>
<proteinExistence type="predicted"/>
<accession>A0A223HXQ7</accession>
<dbReference type="AlphaFoldDB" id="A0A223HXQ7"/>